<reference evidence="1 2" key="1">
    <citation type="submission" date="2007-01" db="EMBL/GenBank/DDBJ databases">
        <authorList>
            <person name="Haygood M."/>
            <person name="Podell S."/>
            <person name="Anderson C."/>
            <person name="Hopkinson B."/>
            <person name="Roe K."/>
            <person name="Barbeau K."/>
            <person name="Gaasterland T."/>
            <person name="Ferriera S."/>
            <person name="Johnson J."/>
            <person name="Kravitz S."/>
            <person name="Beeson K."/>
            <person name="Sutton G."/>
            <person name="Rogers Y.-H."/>
            <person name="Friedman R."/>
            <person name="Frazier M."/>
            <person name="Venter J.C."/>
        </authorList>
    </citation>
    <scope>NUCLEOTIDE SEQUENCE [LARGE SCALE GENOMIC DNA]</scope>
    <source>
        <strain evidence="1 2">ATCC 23134</strain>
    </source>
</reference>
<accession>A1ZWA5</accession>
<proteinExistence type="predicted"/>
<protein>
    <submittedName>
        <fullName evidence="1">Uncharacterized protein</fullName>
    </submittedName>
</protein>
<dbReference type="EMBL" id="AAWS01000050">
    <property type="protein sequence ID" value="EAY25342.1"/>
    <property type="molecule type" value="Genomic_DNA"/>
</dbReference>
<gene>
    <name evidence="1" type="ORF">M23134_04523</name>
</gene>
<name>A1ZWA5_MICM2</name>
<evidence type="ECO:0000313" key="2">
    <source>
        <dbReference type="Proteomes" id="UP000004095"/>
    </source>
</evidence>
<organism evidence="1 2">
    <name type="scientific">Microscilla marina ATCC 23134</name>
    <dbReference type="NCBI Taxonomy" id="313606"/>
    <lineage>
        <taxon>Bacteria</taxon>
        <taxon>Pseudomonadati</taxon>
        <taxon>Bacteroidota</taxon>
        <taxon>Cytophagia</taxon>
        <taxon>Cytophagales</taxon>
        <taxon>Microscillaceae</taxon>
        <taxon>Microscilla</taxon>
    </lineage>
</organism>
<sequence>MQWIHYLIEYLNCRICEKNQYSVIFFKMKVAFREKANYF</sequence>
<keyword evidence="2" id="KW-1185">Reference proteome</keyword>
<evidence type="ECO:0000313" key="1">
    <source>
        <dbReference type="EMBL" id="EAY25342.1"/>
    </source>
</evidence>
<dbReference type="AlphaFoldDB" id="A1ZWA5"/>
<dbReference type="Proteomes" id="UP000004095">
    <property type="component" value="Unassembled WGS sequence"/>
</dbReference>
<comment type="caution">
    <text evidence="1">The sequence shown here is derived from an EMBL/GenBank/DDBJ whole genome shotgun (WGS) entry which is preliminary data.</text>
</comment>